<dbReference type="Proteomes" id="UP000013827">
    <property type="component" value="Unassembled WGS sequence"/>
</dbReference>
<reference evidence="5" key="2">
    <citation type="submission" date="2024-10" db="UniProtKB">
        <authorList>
            <consortium name="EnsemblProtists"/>
        </authorList>
    </citation>
    <scope>IDENTIFICATION</scope>
</reference>
<evidence type="ECO:0000259" key="4">
    <source>
        <dbReference type="SMART" id="SM00382"/>
    </source>
</evidence>
<dbReference type="CDD" id="cd00009">
    <property type="entry name" value="AAA"/>
    <property type="match status" value="1"/>
</dbReference>
<dbReference type="OMA" id="WHENKLD"/>
<dbReference type="eggNOG" id="KOG0730">
    <property type="taxonomic scope" value="Eukaryota"/>
</dbReference>
<dbReference type="InterPro" id="IPR050773">
    <property type="entry name" value="CbxX/CfxQ_RuBisCO_ESX"/>
</dbReference>
<evidence type="ECO:0000256" key="1">
    <source>
        <dbReference type="ARBA" id="ARBA00010378"/>
    </source>
</evidence>
<dbReference type="GO" id="GO:0005524">
    <property type="term" value="F:ATP binding"/>
    <property type="evidence" value="ECO:0007669"/>
    <property type="project" value="UniProtKB-KW"/>
</dbReference>
<keyword evidence="2" id="KW-0547">Nucleotide-binding</keyword>
<dbReference type="AlphaFoldDB" id="A0A0D3KF90"/>
<dbReference type="InterPro" id="IPR003959">
    <property type="entry name" value="ATPase_AAA_core"/>
</dbReference>
<dbReference type="RefSeq" id="XP_005774170.1">
    <property type="nucleotide sequence ID" value="XM_005774113.1"/>
</dbReference>
<dbReference type="PaxDb" id="2903-EOD21741"/>
<sequence length="277" mass="30647">ELEGQLVGVEPVKRQIRMLCETAIATERRELLGIERRPVGNHMLFIGNPGTGKSTVAEIVARLLHSIGAVPTAKLSIHENARSALCGTTLGSTAHQTKEVLLSAMCTGLKWENGGTLMLDEAYSLLPMKGGEDYSTEAITQLVALADKLRGKLAIILAGYWEQPNNRDIKHLLRENSGLDSRFPLHNRIDFPDYKPPELLKIAKNMMDWHENKLDEKDDGAARRALSEKLSVPLPGNARDVRSILEAAMRKRDLRIAAIDGPTRDDLTILKAEDFAE</sequence>
<dbReference type="Pfam" id="PF00004">
    <property type="entry name" value="AAA"/>
    <property type="match status" value="1"/>
</dbReference>
<dbReference type="InterPro" id="IPR003593">
    <property type="entry name" value="AAA+_ATPase"/>
</dbReference>
<dbReference type="HOGENOM" id="CLU_008749_1_0_1"/>
<dbReference type="Gene3D" id="3.40.50.300">
    <property type="entry name" value="P-loop containing nucleotide triphosphate hydrolases"/>
    <property type="match status" value="1"/>
</dbReference>
<dbReference type="InterPro" id="IPR041627">
    <property type="entry name" value="AAA_lid_6"/>
</dbReference>
<dbReference type="EnsemblProtists" id="EOD34425">
    <property type="protein sequence ID" value="EOD34425"/>
    <property type="gene ID" value="EMIHUDRAFT_44366"/>
</dbReference>
<evidence type="ECO:0000313" key="6">
    <source>
        <dbReference type="Proteomes" id="UP000013827"/>
    </source>
</evidence>
<dbReference type="GO" id="GO:0016887">
    <property type="term" value="F:ATP hydrolysis activity"/>
    <property type="evidence" value="ECO:0007669"/>
    <property type="project" value="InterPro"/>
</dbReference>
<evidence type="ECO:0000256" key="3">
    <source>
        <dbReference type="ARBA" id="ARBA00022840"/>
    </source>
</evidence>
<accession>A0A0D3KF90</accession>
<protein>
    <recommendedName>
        <fullName evidence="4">AAA+ ATPase domain-containing protein</fullName>
    </recommendedName>
</protein>
<dbReference type="Gene3D" id="1.10.8.60">
    <property type="match status" value="1"/>
</dbReference>
<keyword evidence="6" id="KW-1185">Reference proteome</keyword>
<comment type="similarity">
    <text evidence="1">Belongs to the CbxX/CfxQ family.</text>
</comment>
<name>A0A0D3KF90_EMIH1</name>
<dbReference type="EnsemblProtists" id="EOD21741">
    <property type="protein sequence ID" value="EOD21741"/>
    <property type="gene ID" value="EMIHUDRAFT_44363"/>
</dbReference>
<organism evidence="5 6">
    <name type="scientific">Emiliania huxleyi (strain CCMP1516)</name>
    <dbReference type="NCBI Taxonomy" id="280463"/>
    <lineage>
        <taxon>Eukaryota</taxon>
        <taxon>Haptista</taxon>
        <taxon>Haptophyta</taxon>
        <taxon>Prymnesiophyceae</taxon>
        <taxon>Isochrysidales</taxon>
        <taxon>Noelaerhabdaceae</taxon>
        <taxon>Emiliania</taxon>
    </lineage>
</organism>
<reference evidence="6" key="1">
    <citation type="journal article" date="2013" name="Nature">
        <title>Pan genome of the phytoplankton Emiliania underpins its global distribution.</title>
        <authorList>
            <person name="Read B.A."/>
            <person name="Kegel J."/>
            <person name="Klute M.J."/>
            <person name="Kuo A."/>
            <person name="Lefebvre S.C."/>
            <person name="Maumus F."/>
            <person name="Mayer C."/>
            <person name="Miller J."/>
            <person name="Monier A."/>
            <person name="Salamov A."/>
            <person name="Young J."/>
            <person name="Aguilar M."/>
            <person name="Claverie J.M."/>
            <person name="Frickenhaus S."/>
            <person name="Gonzalez K."/>
            <person name="Herman E.K."/>
            <person name="Lin Y.C."/>
            <person name="Napier J."/>
            <person name="Ogata H."/>
            <person name="Sarno A.F."/>
            <person name="Shmutz J."/>
            <person name="Schroeder D."/>
            <person name="de Vargas C."/>
            <person name="Verret F."/>
            <person name="von Dassow P."/>
            <person name="Valentin K."/>
            <person name="Van de Peer Y."/>
            <person name="Wheeler G."/>
            <person name="Dacks J.B."/>
            <person name="Delwiche C.F."/>
            <person name="Dyhrman S.T."/>
            <person name="Glockner G."/>
            <person name="John U."/>
            <person name="Richards T."/>
            <person name="Worden A.Z."/>
            <person name="Zhang X."/>
            <person name="Grigoriev I.V."/>
            <person name="Allen A.E."/>
            <person name="Bidle K."/>
            <person name="Borodovsky M."/>
            <person name="Bowler C."/>
            <person name="Brownlee C."/>
            <person name="Cock J.M."/>
            <person name="Elias M."/>
            <person name="Gladyshev V.N."/>
            <person name="Groth M."/>
            <person name="Guda C."/>
            <person name="Hadaegh A."/>
            <person name="Iglesias-Rodriguez M.D."/>
            <person name="Jenkins J."/>
            <person name="Jones B.M."/>
            <person name="Lawson T."/>
            <person name="Leese F."/>
            <person name="Lindquist E."/>
            <person name="Lobanov A."/>
            <person name="Lomsadze A."/>
            <person name="Malik S.B."/>
            <person name="Marsh M.E."/>
            <person name="Mackinder L."/>
            <person name="Mock T."/>
            <person name="Mueller-Roeber B."/>
            <person name="Pagarete A."/>
            <person name="Parker M."/>
            <person name="Probert I."/>
            <person name="Quesneville H."/>
            <person name="Raines C."/>
            <person name="Rensing S.A."/>
            <person name="Riano-Pachon D.M."/>
            <person name="Richier S."/>
            <person name="Rokitta S."/>
            <person name="Shiraiwa Y."/>
            <person name="Soanes D.M."/>
            <person name="van der Giezen M."/>
            <person name="Wahlund T.M."/>
            <person name="Williams B."/>
            <person name="Wilson W."/>
            <person name="Wolfe G."/>
            <person name="Wurch L.L."/>
        </authorList>
    </citation>
    <scope>NUCLEOTIDE SEQUENCE</scope>
</reference>
<dbReference type="GeneID" id="17279695"/>
<dbReference type="GeneID" id="17267248"/>
<dbReference type="SMART" id="SM00382">
    <property type="entry name" value="AAA"/>
    <property type="match status" value="1"/>
</dbReference>
<dbReference type="InterPro" id="IPR027417">
    <property type="entry name" value="P-loop_NTPase"/>
</dbReference>
<dbReference type="PANTHER" id="PTHR43392:SF2">
    <property type="entry name" value="AAA-TYPE ATPASE FAMILY PROTEIN _ ANKYRIN REPEAT FAMILY PROTEIN"/>
    <property type="match status" value="1"/>
</dbReference>
<keyword evidence="3" id="KW-0067">ATP-binding</keyword>
<evidence type="ECO:0000313" key="5">
    <source>
        <dbReference type="EnsemblProtists" id="EOD34425"/>
    </source>
</evidence>
<dbReference type="InterPro" id="IPR000641">
    <property type="entry name" value="CbxX/CfxQ"/>
</dbReference>
<feature type="domain" description="AAA+ ATPase" evidence="4">
    <location>
        <begin position="39"/>
        <end position="190"/>
    </location>
</feature>
<dbReference type="RefSeq" id="XP_005786854.1">
    <property type="nucleotide sequence ID" value="XM_005786797.1"/>
</dbReference>
<dbReference type="SUPFAM" id="SSF52540">
    <property type="entry name" value="P-loop containing nucleoside triphosphate hydrolases"/>
    <property type="match status" value="1"/>
</dbReference>
<dbReference type="Pfam" id="PF17866">
    <property type="entry name" value="AAA_lid_6"/>
    <property type="match status" value="1"/>
</dbReference>
<dbReference type="PRINTS" id="PR00819">
    <property type="entry name" value="CBXCFQXSUPER"/>
</dbReference>
<dbReference type="STRING" id="2903.R1EFG4"/>
<proteinExistence type="inferred from homology"/>
<dbReference type="KEGG" id="ehx:EMIHUDRAFT_44363"/>
<evidence type="ECO:0000256" key="2">
    <source>
        <dbReference type="ARBA" id="ARBA00022741"/>
    </source>
</evidence>
<dbReference type="KEGG" id="ehx:EMIHUDRAFT_44366"/>
<dbReference type="PANTHER" id="PTHR43392">
    <property type="entry name" value="AAA-TYPE ATPASE FAMILY PROTEIN / ANKYRIN REPEAT FAMILY PROTEIN"/>
    <property type="match status" value="1"/>
</dbReference>